<feature type="transmembrane region" description="Helical" evidence="8">
    <location>
        <begin position="75"/>
        <end position="96"/>
    </location>
</feature>
<dbReference type="PANTHER" id="PTHR33908">
    <property type="entry name" value="MANNOSYLTRANSFERASE YKCB-RELATED"/>
    <property type="match status" value="1"/>
</dbReference>
<evidence type="ECO:0000256" key="7">
    <source>
        <dbReference type="ARBA" id="ARBA00023136"/>
    </source>
</evidence>
<feature type="transmembrane region" description="Helical" evidence="8">
    <location>
        <begin position="235"/>
        <end position="252"/>
    </location>
</feature>
<organism evidence="9 10">
    <name type="scientific">Candidatus Amesbacteria bacterium GW2011_GWC1_47_15</name>
    <dbReference type="NCBI Taxonomy" id="1618364"/>
    <lineage>
        <taxon>Bacteria</taxon>
        <taxon>Candidatus Amesiibacteriota</taxon>
    </lineage>
</organism>
<keyword evidence="5 8" id="KW-0812">Transmembrane</keyword>
<keyword evidence="6 8" id="KW-1133">Transmembrane helix</keyword>
<evidence type="ECO:0000313" key="10">
    <source>
        <dbReference type="Proteomes" id="UP000034502"/>
    </source>
</evidence>
<feature type="transmembrane region" description="Helical" evidence="8">
    <location>
        <begin position="287"/>
        <end position="306"/>
    </location>
</feature>
<dbReference type="STRING" id="1618364.UX86_C0003G0042"/>
<sequence length="468" mass="54186">MAKTKSPYILTFILVLGLVLRLINIDQSFWLDEASQAQMSSLPVSQIWFGRGADFHPPMFYFLAHAWLSFGRSEIWLRLLPLTFGLADMYLIYVFAKDLFPDKYINIKHWTLDIKHLASLMLAVSPFHIYYSQEFRMYSLLSFLGTLSIYLLYRKKYLTLGLVNALMLYTHYSGIFLIFAQTVYVLFYARKHAKNLAVSHLLIIVIFLPWLPQFFRQLGSGLNIDHYLPGWRNVLSISPLKAFPVIIFKIIAGRISFISRYLYGIYITFVFFVTFASLGLASMHKRFLFIWAIVPVFSLLLTSLLLPQNQPFRVIYILPAFVLLMVQACLRYPRLFTALIFYIFLVGDIAYFTRPRLQREQWRQAMAFLQTRPGPVLIKSSSVFAPIDWYAPGLSVYPVVSSYPAEYSSVAARLDSVANLPELYLMEYLTGLTDPGLNVEKALRANHFIQTGIYDYPGVGFIYRYQKI</sequence>
<keyword evidence="7 8" id="KW-0472">Membrane</keyword>
<evidence type="ECO:0000256" key="6">
    <source>
        <dbReference type="ARBA" id="ARBA00022989"/>
    </source>
</evidence>
<evidence type="ECO:0000256" key="8">
    <source>
        <dbReference type="SAM" id="Phobius"/>
    </source>
</evidence>
<evidence type="ECO:0000256" key="3">
    <source>
        <dbReference type="ARBA" id="ARBA00022676"/>
    </source>
</evidence>
<feature type="transmembrane region" description="Helical" evidence="8">
    <location>
        <begin position="165"/>
        <end position="189"/>
    </location>
</feature>
<feature type="transmembrane region" description="Helical" evidence="8">
    <location>
        <begin position="7"/>
        <end position="25"/>
    </location>
</feature>
<gene>
    <name evidence="9" type="ORF">UX86_C0003G0042</name>
</gene>
<feature type="transmembrane region" description="Helical" evidence="8">
    <location>
        <begin position="135"/>
        <end position="153"/>
    </location>
</feature>
<dbReference type="GO" id="GO:0005886">
    <property type="term" value="C:plasma membrane"/>
    <property type="evidence" value="ECO:0007669"/>
    <property type="project" value="UniProtKB-SubCell"/>
</dbReference>
<dbReference type="Proteomes" id="UP000034502">
    <property type="component" value="Unassembled WGS sequence"/>
</dbReference>
<dbReference type="GO" id="GO:0016763">
    <property type="term" value="F:pentosyltransferase activity"/>
    <property type="evidence" value="ECO:0007669"/>
    <property type="project" value="TreeGrafter"/>
</dbReference>
<name>A0A0G1S6E1_9BACT</name>
<feature type="transmembrane region" description="Helical" evidence="8">
    <location>
        <begin position="313"/>
        <end position="330"/>
    </location>
</feature>
<feature type="transmembrane region" description="Helical" evidence="8">
    <location>
        <begin position="261"/>
        <end position="281"/>
    </location>
</feature>
<comment type="subcellular location">
    <subcellularLocation>
        <location evidence="1">Cell membrane</location>
        <topology evidence="1">Multi-pass membrane protein</topology>
    </subcellularLocation>
</comment>
<evidence type="ECO:0000256" key="4">
    <source>
        <dbReference type="ARBA" id="ARBA00022679"/>
    </source>
</evidence>
<feature type="transmembrane region" description="Helical" evidence="8">
    <location>
        <begin position="336"/>
        <end position="353"/>
    </location>
</feature>
<evidence type="ECO:0000313" key="9">
    <source>
        <dbReference type="EMBL" id="KKU64947.1"/>
    </source>
</evidence>
<evidence type="ECO:0000256" key="2">
    <source>
        <dbReference type="ARBA" id="ARBA00022475"/>
    </source>
</evidence>
<keyword evidence="2" id="KW-1003">Cell membrane</keyword>
<feature type="transmembrane region" description="Helical" evidence="8">
    <location>
        <begin position="196"/>
        <end position="215"/>
    </location>
</feature>
<protein>
    <submittedName>
        <fullName evidence="9">Uncharacterized protein</fullName>
    </submittedName>
</protein>
<evidence type="ECO:0000256" key="1">
    <source>
        <dbReference type="ARBA" id="ARBA00004651"/>
    </source>
</evidence>
<dbReference type="InterPro" id="IPR050297">
    <property type="entry name" value="LipidA_mod_glycosyltrf_83"/>
</dbReference>
<proteinExistence type="predicted"/>
<dbReference type="EMBL" id="LCNU01000003">
    <property type="protein sequence ID" value="KKU64947.1"/>
    <property type="molecule type" value="Genomic_DNA"/>
</dbReference>
<accession>A0A0G1S6E1</accession>
<reference evidence="9 10" key="1">
    <citation type="journal article" date="2015" name="Nature">
        <title>rRNA introns, odd ribosomes, and small enigmatic genomes across a large radiation of phyla.</title>
        <authorList>
            <person name="Brown C.T."/>
            <person name="Hug L.A."/>
            <person name="Thomas B.C."/>
            <person name="Sharon I."/>
            <person name="Castelle C.J."/>
            <person name="Singh A."/>
            <person name="Wilkins M.J."/>
            <person name="Williams K.H."/>
            <person name="Banfield J.F."/>
        </authorList>
    </citation>
    <scope>NUCLEOTIDE SEQUENCE [LARGE SCALE GENOMIC DNA]</scope>
</reference>
<dbReference type="PANTHER" id="PTHR33908:SF11">
    <property type="entry name" value="MEMBRANE PROTEIN"/>
    <property type="match status" value="1"/>
</dbReference>
<keyword evidence="3" id="KW-0328">Glycosyltransferase</keyword>
<dbReference type="AlphaFoldDB" id="A0A0G1S6E1"/>
<keyword evidence="4" id="KW-0808">Transferase</keyword>
<dbReference type="GO" id="GO:0009103">
    <property type="term" value="P:lipopolysaccharide biosynthetic process"/>
    <property type="evidence" value="ECO:0007669"/>
    <property type="project" value="UniProtKB-ARBA"/>
</dbReference>
<evidence type="ECO:0000256" key="5">
    <source>
        <dbReference type="ARBA" id="ARBA00022692"/>
    </source>
</evidence>
<comment type="caution">
    <text evidence="9">The sequence shown here is derived from an EMBL/GenBank/DDBJ whole genome shotgun (WGS) entry which is preliminary data.</text>
</comment>